<feature type="region of interest" description="Disordered" evidence="7">
    <location>
        <begin position="1"/>
        <end position="183"/>
    </location>
</feature>
<dbReference type="InterPro" id="IPR000719">
    <property type="entry name" value="Prot_kinase_dom"/>
</dbReference>
<accession>A0A9P4NWV8</accession>
<dbReference type="GO" id="GO:0007094">
    <property type="term" value="P:mitotic spindle assembly checkpoint signaling"/>
    <property type="evidence" value="ECO:0007669"/>
    <property type="project" value="TreeGrafter"/>
</dbReference>
<gene>
    <name evidence="9" type="ORF">EJ08DRAFT_629605</name>
</gene>
<organism evidence="9 10">
    <name type="scientific">Tothia fuscella</name>
    <dbReference type="NCBI Taxonomy" id="1048955"/>
    <lineage>
        <taxon>Eukaryota</taxon>
        <taxon>Fungi</taxon>
        <taxon>Dikarya</taxon>
        <taxon>Ascomycota</taxon>
        <taxon>Pezizomycotina</taxon>
        <taxon>Dothideomycetes</taxon>
        <taxon>Pleosporomycetidae</taxon>
        <taxon>Venturiales</taxon>
        <taxon>Cylindrosympodiaceae</taxon>
        <taxon>Tothia</taxon>
    </lineage>
</organism>
<sequence length="615" mass="67774">MATLSPTPLHAYGNGRLGRHPSARPMLVRRDSPLSQLSHSQGFSSGAAPLRSMGVGEDSDDDLQPPPQLSALGRSVLQDNGESPKKQTRPRPLRISRNNSAANTPAKVQDSTTPAPSLRVKRVGLQGAPVRRARRTPQGDDEPAHSHYDPAPSQDQENMPVSIQRPERERPMSGSFVKPDTGSIMKHAGHERVLVHRDKAEKPVPLAPISTNTPHRPAPPPPPPKMSVLETATTAAGASTTKSKRKRVHFVVNQKIYTQVGSRLGKGGSSDVFQVMAENGKMFALKKVKLAGADESAIMGYKGEIDLLKKLKNEDRVVQLFDYQVDEEKQCLYVLMEIGESDLSRVLRMKLETDQNTSTTNRLDIPFTRFYWQEMLFCVAAVHAHAIVHSDLKPANFLLVHGQLKLIDFGIANAIDIDNTVNVHRDSHVGTPNYMSPESLQDSSATQAQAQSTDMSGSQVQVSMGKLMKLGKPSDVWSLGCILYQMVYGRPPFAHIPNPIHRVMAIINPSISITYPAAGIGGVTIPPELKKTLRSCLNRNPAERPTVADLLSEYDPWLYPENSKDLRISEELLGQIIGNVVRRCKDPARPLPTEEEIKGYAPSFYKKIEEWAEQG</sequence>
<dbReference type="GO" id="GO:0005634">
    <property type="term" value="C:nucleus"/>
    <property type="evidence" value="ECO:0007669"/>
    <property type="project" value="TreeGrafter"/>
</dbReference>
<dbReference type="GO" id="GO:0000776">
    <property type="term" value="C:kinetochore"/>
    <property type="evidence" value="ECO:0007669"/>
    <property type="project" value="TreeGrafter"/>
</dbReference>
<dbReference type="CDD" id="cd14131">
    <property type="entry name" value="PKc_Mps1"/>
    <property type="match status" value="1"/>
</dbReference>
<dbReference type="GO" id="GO:0004674">
    <property type="term" value="F:protein serine/threonine kinase activity"/>
    <property type="evidence" value="ECO:0007669"/>
    <property type="project" value="UniProtKB-KW"/>
</dbReference>
<keyword evidence="10" id="KW-1185">Reference proteome</keyword>
<dbReference type="GO" id="GO:0033316">
    <property type="term" value="P:meiotic spindle assembly checkpoint signaling"/>
    <property type="evidence" value="ECO:0007669"/>
    <property type="project" value="TreeGrafter"/>
</dbReference>
<keyword evidence="1" id="KW-0723">Serine/threonine-protein kinase</keyword>
<evidence type="ECO:0000256" key="4">
    <source>
        <dbReference type="ARBA" id="ARBA00022777"/>
    </source>
</evidence>
<evidence type="ECO:0000259" key="8">
    <source>
        <dbReference type="PROSITE" id="PS50011"/>
    </source>
</evidence>
<dbReference type="InterPro" id="IPR017441">
    <property type="entry name" value="Protein_kinase_ATP_BS"/>
</dbReference>
<dbReference type="Gene3D" id="3.30.200.20">
    <property type="entry name" value="Phosphorylase Kinase, domain 1"/>
    <property type="match status" value="1"/>
</dbReference>
<dbReference type="InterPro" id="IPR008271">
    <property type="entry name" value="Ser/Thr_kinase_AS"/>
</dbReference>
<evidence type="ECO:0000256" key="1">
    <source>
        <dbReference type="ARBA" id="ARBA00022527"/>
    </source>
</evidence>
<keyword evidence="3 6" id="KW-0547">Nucleotide-binding</keyword>
<dbReference type="GO" id="GO:0004712">
    <property type="term" value="F:protein serine/threonine/tyrosine kinase activity"/>
    <property type="evidence" value="ECO:0007669"/>
    <property type="project" value="TreeGrafter"/>
</dbReference>
<evidence type="ECO:0000256" key="2">
    <source>
        <dbReference type="ARBA" id="ARBA00022679"/>
    </source>
</evidence>
<dbReference type="EMBL" id="MU007023">
    <property type="protein sequence ID" value="KAF2432868.1"/>
    <property type="molecule type" value="Genomic_DNA"/>
</dbReference>
<dbReference type="PROSITE" id="PS50011">
    <property type="entry name" value="PROTEIN_KINASE_DOM"/>
    <property type="match status" value="1"/>
</dbReference>
<dbReference type="AlphaFoldDB" id="A0A9P4NWV8"/>
<evidence type="ECO:0000313" key="10">
    <source>
        <dbReference type="Proteomes" id="UP000800235"/>
    </source>
</evidence>
<feature type="binding site" evidence="6">
    <location>
        <position position="286"/>
    </location>
    <ligand>
        <name>ATP</name>
        <dbReference type="ChEBI" id="CHEBI:30616"/>
    </ligand>
</feature>
<dbReference type="PROSITE" id="PS00108">
    <property type="entry name" value="PROTEIN_KINASE_ST"/>
    <property type="match status" value="1"/>
</dbReference>
<evidence type="ECO:0000256" key="3">
    <source>
        <dbReference type="ARBA" id="ARBA00022741"/>
    </source>
</evidence>
<dbReference type="Pfam" id="PF00069">
    <property type="entry name" value="Pkinase"/>
    <property type="match status" value="2"/>
</dbReference>
<dbReference type="Proteomes" id="UP000800235">
    <property type="component" value="Unassembled WGS sequence"/>
</dbReference>
<keyword evidence="2" id="KW-0808">Transferase</keyword>
<feature type="region of interest" description="Disordered" evidence="7">
    <location>
        <begin position="431"/>
        <end position="452"/>
    </location>
</feature>
<keyword evidence="4 9" id="KW-0418">Kinase</keyword>
<evidence type="ECO:0000256" key="7">
    <source>
        <dbReference type="SAM" id="MobiDB-lite"/>
    </source>
</evidence>
<dbReference type="FunFam" id="3.30.200.20:FF:000131">
    <property type="entry name" value="Dual specificity protein kinase TTK"/>
    <property type="match status" value="1"/>
</dbReference>
<dbReference type="Gene3D" id="1.10.510.10">
    <property type="entry name" value="Transferase(Phosphotransferase) domain 1"/>
    <property type="match status" value="1"/>
</dbReference>
<dbReference type="InterPro" id="IPR027084">
    <property type="entry name" value="Mps1_cat"/>
</dbReference>
<reference evidence="9" key="1">
    <citation type="journal article" date="2020" name="Stud. Mycol.">
        <title>101 Dothideomycetes genomes: a test case for predicting lifestyles and emergence of pathogens.</title>
        <authorList>
            <person name="Haridas S."/>
            <person name="Albert R."/>
            <person name="Binder M."/>
            <person name="Bloem J."/>
            <person name="Labutti K."/>
            <person name="Salamov A."/>
            <person name="Andreopoulos B."/>
            <person name="Baker S."/>
            <person name="Barry K."/>
            <person name="Bills G."/>
            <person name="Bluhm B."/>
            <person name="Cannon C."/>
            <person name="Castanera R."/>
            <person name="Culley D."/>
            <person name="Daum C."/>
            <person name="Ezra D."/>
            <person name="Gonzalez J."/>
            <person name="Henrissat B."/>
            <person name="Kuo A."/>
            <person name="Liang C."/>
            <person name="Lipzen A."/>
            <person name="Lutzoni F."/>
            <person name="Magnuson J."/>
            <person name="Mondo S."/>
            <person name="Nolan M."/>
            <person name="Ohm R."/>
            <person name="Pangilinan J."/>
            <person name="Park H.-J."/>
            <person name="Ramirez L."/>
            <person name="Alfaro M."/>
            <person name="Sun H."/>
            <person name="Tritt A."/>
            <person name="Yoshinaga Y."/>
            <person name="Zwiers L.-H."/>
            <person name="Turgeon B."/>
            <person name="Goodwin S."/>
            <person name="Spatafora J."/>
            <person name="Crous P."/>
            <person name="Grigoriev I."/>
        </authorList>
    </citation>
    <scope>NUCLEOTIDE SEQUENCE</scope>
    <source>
        <strain evidence="9">CBS 130266</strain>
    </source>
</reference>
<dbReference type="GO" id="GO:0034501">
    <property type="term" value="P:protein localization to kinetochore"/>
    <property type="evidence" value="ECO:0007669"/>
    <property type="project" value="TreeGrafter"/>
</dbReference>
<dbReference type="SMART" id="SM00220">
    <property type="entry name" value="S_TKc"/>
    <property type="match status" value="1"/>
</dbReference>
<name>A0A9P4NWV8_9PEZI</name>
<dbReference type="PANTHER" id="PTHR22974:SF21">
    <property type="entry name" value="DUAL SPECIFICITY PROTEIN KINASE TTK"/>
    <property type="match status" value="1"/>
</dbReference>
<dbReference type="InterPro" id="IPR011009">
    <property type="entry name" value="Kinase-like_dom_sf"/>
</dbReference>
<keyword evidence="5 6" id="KW-0067">ATP-binding</keyword>
<dbReference type="PROSITE" id="PS00107">
    <property type="entry name" value="PROTEIN_KINASE_ATP"/>
    <property type="match status" value="1"/>
</dbReference>
<dbReference type="SUPFAM" id="SSF56112">
    <property type="entry name" value="Protein kinase-like (PK-like)"/>
    <property type="match status" value="1"/>
</dbReference>
<feature type="compositionally biased region" description="Low complexity" evidence="7">
    <location>
        <begin position="441"/>
        <end position="452"/>
    </location>
</feature>
<feature type="compositionally biased region" description="Polar residues" evidence="7">
    <location>
        <begin position="33"/>
        <end position="44"/>
    </location>
</feature>
<dbReference type="GO" id="GO:0005524">
    <property type="term" value="F:ATP binding"/>
    <property type="evidence" value="ECO:0007669"/>
    <property type="project" value="UniProtKB-UniRule"/>
</dbReference>
<dbReference type="GO" id="GO:0098813">
    <property type="term" value="P:nuclear chromosome segregation"/>
    <property type="evidence" value="ECO:0007669"/>
    <property type="project" value="UniProtKB-ARBA"/>
</dbReference>
<dbReference type="OrthoDB" id="20524at2759"/>
<protein>
    <submittedName>
        <fullName evidence="9">Kinase-like protein</fullName>
    </submittedName>
</protein>
<feature type="domain" description="Protein kinase" evidence="8">
    <location>
        <begin position="258"/>
        <end position="558"/>
    </location>
</feature>
<evidence type="ECO:0000256" key="6">
    <source>
        <dbReference type="PROSITE-ProRule" id="PRU10141"/>
    </source>
</evidence>
<evidence type="ECO:0000256" key="5">
    <source>
        <dbReference type="ARBA" id="ARBA00022840"/>
    </source>
</evidence>
<feature type="region of interest" description="Disordered" evidence="7">
    <location>
        <begin position="204"/>
        <end position="223"/>
    </location>
</feature>
<dbReference type="PANTHER" id="PTHR22974">
    <property type="entry name" value="MIXED LINEAGE PROTEIN KINASE"/>
    <property type="match status" value="1"/>
</dbReference>
<evidence type="ECO:0000313" key="9">
    <source>
        <dbReference type="EMBL" id="KAF2432868.1"/>
    </source>
</evidence>
<proteinExistence type="predicted"/>
<comment type="caution">
    <text evidence="9">The sequence shown here is derived from an EMBL/GenBank/DDBJ whole genome shotgun (WGS) entry which is preliminary data.</text>
</comment>